<keyword evidence="5" id="KW-1185">Reference proteome</keyword>
<dbReference type="CDD" id="cd03443">
    <property type="entry name" value="PaaI_thioesterase"/>
    <property type="match status" value="1"/>
</dbReference>
<dbReference type="SUPFAM" id="SSF54637">
    <property type="entry name" value="Thioesterase/thiol ester dehydrase-isomerase"/>
    <property type="match status" value="1"/>
</dbReference>
<protein>
    <submittedName>
        <fullName evidence="4">Phenylacetic acid degradation protein</fullName>
    </submittedName>
</protein>
<comment type="similarity">
    <text evidence="1">Belongs to the thioesterase PaaI family.</text>
</comment>
<sequence length="135" mass="14781">MAFEVDVKKRLSGSNFLNFLGVETEVDEYGKIFMKLYVDDNVLNLNNTLHGGVHATILDSVIGQTVAQEAECPISTVNLNIFYGRPAVKNNWLTASATIVQMGYNIVTAEGTLLNENGELIAKAIGSFKILRSNK</sequence>
<feature type="domain" description="Thioesterase" evidence="3">
    <location>
        <begin position="46"/>
        <end position="121"/>
    </location>
</feature>
<dbReference type="InterPro" id="IPR039298">
    <property type="entry name" value="ACOT13"/>
</dbReference>
<keyword evidence="2" id="KW-0378">Hydrolase</keyword>
<dbReference type="PANTHER" id="PTHR21660:SF1">
    <property type="entry name" value="ACYL-COENZYME A THIOESTERASE 13"/>
    <property type="match status" value="1"/>
</dbReference>
<evidence type="ECO:0000259" key="3">
    <source>
        <dbReference type="Pfam" id="PF03061"/>
    </source>
</evidence>
<comment type="caution">
    <text evidence="4">The sequence shown here is derived from an EMBL/GenBank/DDBJ whole genome shotgun (WGS) entry which is preliminary data.</text>
</comment>
<gene>
    <name evidence="4" type="ORF">DCC39_03760</name>
</gene>
<dbReference type="InterPro" id="IPR006683">
    <property type="entry name" value="Thioestr_dom"/>
</dbReference>
<proteinExistence type="inferred from homology"/>
<evidence type="ECO:0000313" key="4">
    <source>
        <dbReference type="EMBL" id="PWA12773.1"/>
    </source>
</evidence>
<dbReference type="Gene3D" id="3.10.129.10">
    <property type="entry name" value="Hotdog Thioesterase"/>
    <property type="match status" value="1"/>
</dbReference>
<dbReference type="GO" id="GO:0047617">
    <property type="term" value="F:fatty acyl-CoA hydrolase activity"/>
    <property type="evidence" value="ECO:0007669"/>
    <property type="project" value="InterPro"/>
</dbReference>
<dbReference type="InterPro" id="IPR003736">
    <property type="entry name" value="PAAI_dom"/>
</dbReference>
<accession>A0A2U1K740</accession>
<evidence type="ECO:0000256" key="2">
    <source>
        <dbReference type="ARBA" id="ARBA00022801"/>
    </source>
</evidence>
<dbReference type="NCBIfam" id="TIGR00369">
    <property type="entry name" value="unchar_dom_1"/>
    <property type="match status" value="1"/>
</dbReference>
<dbReference type="Pfam" id="PF03061">
    <property type="entry name" value="4HBT"/>
    <property type="match status" value="1"/>
</dbReference>
<dbReference type="OrthoDB" id="337200at2"/>
<dbReference type="InterPro" id="IPR029069">
    <property type="entry name" value="HotDog_dom_sf"/>
</dbReference>
<dbReference type="Proteomes" id="UP000245998">
    <property type="component" value="Unassembled WGS sequence"/>
</dbReference>
<dbReference type="PANTHER" id="PTHR21660">
    <property type="entry name" value="THIOESTERASE SUPERFAMILY MEMBER-RELATED"/>
    <property type="match status" value="1"/>
</dbReference>
<evidence type="ECO:0000313" key="5">
    <source>
        <dbReference type="Proteomes" id="UP000245998"/>
    </source>
</evidence>
<reference evidence="4 5" key="1">
    <citation type="submission" date="2018-04" db="EMBL/GenBank/DDBJ databases">
        <title>Camelliibacillus theae gen. nov., sp. nov., isolated from Pu'er tea.</title>
        <authorList>
            <person name="Niu L."/>
        </authorList>
    </citation>
    <scope>NUCLEOTIDE SEQUENCE [LARGE SCALE GENOMIC DNA]</scope>
    <source>
        <strain evidence="4 5">T8</strain>
    </source>
</reference>
<dbReference type="AlphaFoldDB" id="A0A2U1K740"/>
<name>A0A2U1K740_9BACI</name>
<dbReference type="EMBL" id="QCZG01000005">
    <property type="protein sequence ID" value="PWA12773.1"/>
    <property type="molecule type" value="Genomic_DNA"/>
</dbReference>
<dbReference type="RefSeq" id="WP_116553554.1">
    <property type="nucleotide sequence ID" value="NZ_QCZG01000005.1"/>
</dbReference>
<organism evidence="4 5">
    <name type="scientific">Pueribacillus theae</name>
    <dbReference type="NCBI Taxonomy" id="2171751"/>
    <lineage>
        <taxon>Bacteria</taxon>
        <taxon>Bacillati</taxon>
        <taxon>Bacillota</taxon>
        <taxon>Bacilli</taxon>
        <taxon>Bacillales</taxon>
        <taxon>Bacillaceae</taxon>
        <taxon>Pueribacillus</taxon>
    </lineage>
</organism>
<evidence type="ECO:0000256" key="1">
    <source>
        <dbReference type="ARBA" id="ARBA00008324"/>
    </source>
</evidence>